<gene>
    <name evidence="2" type="ORF">BU16DRAFT_562287</name>
</gene>
<evidence type="ECO:0000256" key="1">
    <source>
        <dbReference type="SAM" id="MobiDB-lite"/>
    </source>
</evidence>
<feature type="region of interest" description="Disordered" evidence="1">
    <location>
        <begin position="155"/>
        <end position="199"/>
    </location>
</feature>
<dbReference type="Proteomes" id="UP000799750">
    <property type="component" value="Unassembled WGS sequence"/>
</dbReference>
<sequence>MERQRVVVPMLDEPPRSVYAPSRHCLAAHVEPEPIPSQFFATSRLSHRTQTPNTAQATPIHALSSALLSSPCETGLNPRRRRRSRADDLGCFEPAYRFRVLSTSPHIDGTFIHISHFAHGPRVRVAVHSHVAAPTIIALLLKLPFAVCVVDRRKHSGLGTGDPPEPQWRAALPTRLRAPPRDISGTSIRHSGTSARGSP</sequence>
<feature type="compositionally biased region" description="Polar residues" evidence="1">
    <location>
        <begin position="184"/>
        <end position="199"/>
    </location>
</feature>
<reference evidence="2" key="1">
    <citation type="journal article" date="2020" name="Stud. Mycol.">
        <title>101 Dothideomycetes genomes: a test case for predicting lifestyles and emergence of pathogens.</title>
        <authorList>
            <person name="Haridas S."/>
            <person name="Albert R."/>
            <person name="Binder M."/>
            <person name="Bloem J."/>
            <person name="Labutti K."/>
            <person name="Salamov A."/>
            <person name="Andreopoulos B."/>
            <person name="Baker S."/>
            <person name="Barry K."/>
            <person name="Bills G."/>
            <person name="Bluhm B."/>
            <person name="Cannon C."/>
            <person name="Castanera R."/>
            <person name="Culley D."/>
            <person name="Daum C."/>
            <person name="Ezra D."/>
            <person name="Gonzalez J."/>
            <person name="Henrissat B."/>
            <person name="Kuo A."/>
            <person name="Liang C."/>
            <person name="Lipzen A."/>
            <person name="Lutzoni F."/>
            <person name="Magnuson J."/>
            <person name="Mondo S."/>
            <person name="Nolan M."/>
            <person name="Ohm R."/>
            <person name="Pangilinan J."/>
            <person name="Park H.-J."/>
            <person name="Ramirez L."/>
            <person name="Alfaro M."/>
            <person name="Sun H."/>
            <person name="Tritt A."/>
            <person name="Yoshinaga Y."/>
            <person name="Zwiers L.-H."/>
            <person name="Turgeon B."/>
            <person name="Goodwin S."/>
            <person name="Spatafora J."/>
            <person name="Crous P."/>
            <person name="Grigoriev I."/>
        </authorList>
    </citation>
    <scope>NUCLEOTIDE SEQUENCE</scope>
    <source>
        <strain evidence="2">CBS 269.34</strain>
    </source>
</reference>
<protein>
    <submittedName>
        <fullName evidence="2">Uncharacterized protein</fullName>
    </submittedName>
</protein>
<dbReference type="EMBL" id="MU004190">
    <property type="protein sequence ID" value="KAF2494637.1"/>
    <property type="molecule type" value="Genomic_DNA"/>
</dbReference>
<name>A0A6A6QUN2_9PEZI</name>
<proteinExistence type="predicted"/>
<evidence type="ECO:0000313" key="3">
    <source>
        <dbReference type="Proteomes" id="UP000799750"/>
    </source>
</evidence>
<keyword evidence="3" id="KW-1185">Reference proteome</keyword>
<dbReference type="AlphaFoldDB" id="A0A6A6QUN2"/>
<evidence type="ECO:0000313" key="2">
    <source>
        <dbReference type="EMBL" id="KAF2494637.1"/>
    </source>
</evidence>
<organism evidence="2 3">
    <name type="scientific">Lophium mytilinum</name>
    <dbReference type="NCBI Taxonomy" id="390894"/>
    <lineage>
        <taxon>Eukaryota</taxon>
        <taxon>Fungi</taxon>
        <taxon>Dikarya</taxon>
        <taxon>Ascomycota</taxon>
        <taxon>Pezizomycotina</taxon>
        <taxon>Dothideomycetes</taxon>
        <taxon>Pleosporomycetidae</taxon>
        <taxon>Mytilinidiales</taxon>
        <taxon>Mytilinidiaceae</taxon>
        <taxon>Lophium</taxon>
    </lineage>
</organism>
<accession>A0A6A6QUN2</accession>